<accession>G6E8V5</accession>
<dbReference type="Proteomes" id="UP000004030">
    <property type="component" value="Unassembled WGS sequence"/>
</dbReference>
<gene>
    <name evidence="1" type="ORF">NSU_0776</name>
</gene>
<dbReference type="eggNOG" id="ENOG5032Z5M">
    <property type="taxonomic scope" value="Bacteria"/>
</dbReference>
<keyword evidence="2" id="KW-1185">Reference proteome</keyword>
<evidence type="ECO:0000313" key="1">
    <source>
        <dbReference type="EMBL" id="EHJ62179.1"/>
    </source>
</evidence>
<dbReference type="KEGG" id="npn:JI59_16210"/>
<comment type="caution">
    <text evidence="1">The sequence shown here is derived from an EMBL/GenBank/DDBJ whole genome shotgun (WGS) entry which is preliminary data.</text>
</comment>
<sequence>MAVSTTNAFSGPYIANGVTTVFPFTFKAPTAAEVAVLVRDSDGSDVDPGDYTVSINSGSGGSVSFSTAPADGLSITPYLAALFTQDLQFEDGSAWLAEPVNEGYDRSVLRDQVLKRDIDRGFKVPMGEEGPSLPSASARASKFPVFDATGENIVMSEGTGADAGLRGDLASTEGGKGAGLVNFTPYGVTYTTEGSEPVVFNVYDLAESGRRARQRIAPFDRGAHIGEQFSGLGIEFRPTGSLSNGPAHADIGFNVSVIKDGTNVGEVDGLNVVVRQAGAASDACAILTDVAGWNGGTGFWGQHEGSTKHIDGGGTTLLDIRTQMGIIDTVNNSSFGFFATPDTGTIGYGLLFITEASGGQFDNHIAAIVDGRTAFQVDEEGRTYVNAGDLETGQYARQECYLLEAASGNALAGHIEFNRYAAGSDWTSAEFRLRGSVDGSDAAASSPWMAFRGLPGGTSQITFGYGVGASAFDRVTIPIGGGLQIIDLPSFSYADDTAAAAGGIPVGGLYHTSGAVKVRLS</sequence>
<dbReference type="OrthoDB" id="7586295at2"/>
<reference evidence="1 2" key="1">
    <citation type="journal article" date="2012" name="J. Bacteriol.">
        <title>Genome sequence of benzo(a)pyrene-degrading bacterium Novosphingobium pentaromativorans US6-1.</title>
        <authorList>
            <person name="Luo Y.R."/>
            <person name="Kang S.G."/>
            <person name="Kim S.J."/>
            <person name="Kim M.R."/>
            <person name="Li N."/>
            <person name="Lee J.H."/>
            <person name="Kwon K.K."/>
        </authorList>
    </citation>
    <scope>NUCLEOTIDE SEQUENCE [LARGE SCALE GENOMIC DNA]</scope>
    <source>
        <strain evidence="1 2">US6-1</strain>
    </source>
</reference>
<dbReference type="RefSeq" id="WP_007011692.1">
    <property type="nucleotide sequence ID" value="NZ_AGFM01000009.1"/>
</dbReference>
<dbReference type="STRING" id="1088721.JI59_16210"/>
<dbReference type="EMBL" id="AGFM01000009">
    <property type="protein sequence ID" value="EHJ62179.1"/>
    <property type="molecule type" value="Genomic_DNA"/>
</dbReference>
<dbReference type="AlphaFoldDB" id="G6E8V5"/>
<protein>
    <submittedName>
        <fullName evidence="1">Uncharacterized protein</fullName>
    </submittedName>
</protein>
<name>G6E8V5_9SPHN</name>
<proteinExistence type="predicted"/>
<organism evidence="1 2">
    <name type="scientific">Novosphingobium pentaromativorans US6-1</name>
    <dbReference type="NCBI Taxonomy" id="1088721"/>
    <lineage>
        <taxon>Bacteria</taxon>
        <taxon>Pseudomonadati</taxon>
        <taxon>Pseudomonadota</taxon>
        <taxon>Alphaproteobacteria</taxon>
        <taxon>Sphingomonadales</taxon>
        <taxon>Sphingomonadaceae</taxon>
        <taxon>Novosphingobium</taxon>
    </lineage>
</organism>
<dbReference type="PATRIC" id="fig|1088721.3.peg.767"/>
<evidence type="ECO:0000313" key="2">
    <source>
        <dbReference type="Proteomes" id="UP000004030"/>
    </source>
</evidence>